<dbReference type="AlphaFoldDB" id="A0A6B3W4G3"/>
<comment type="caution">
    <text evidence="5">The sequence shown here is derived from an EMBL/GenBank/DDBJ whole genome shotgun (WGS) entry which is preliminary data.</text>
</comment>
<dbReference type="Gene3D" id="3.40.50.2000">
    <property type="entry name" value="Glycogen Phosphorylase B"/>
    <property type="match status" value="2"/>
</dbReference>
<dbReference type="PANTHER" id="PTHR45947">
    <property type="entry name" value="SULFOQUINOVOSYL TRANSFERASE SQD2"/>
    <property type="match status" value="1"/>
</dbReference>
<evidence type="ECO:0000259" key="3">
    <source>
        <dbReference type="Pfam" id="PF13439"/>
    </source>
</evidence>
<dbReference type="RefSeq" id="WP_163242760.1">
    <property type="nucleotide sequence ID" value="NZ_CP082780.1"/>
</dbReference>
<dbReference type="Pfam" id="PF13439">
    <property type="entry name" value="Glyco_transf_4"/>
    <property type="match status" value="1"/>
</dbReference>
<dbReference type="InterPro" id="IPR001296">
    <property type="entry name" value="Glyco_trans_1"/>
</dbReference>
<accession>A0A6B3W4G3</accession>
<dbReference type="GO" id="GO:0016757">
    <property type="term" value="F:glycosyltransferase activity"/>
    <property type="evidence" value="ECO:0007669"/>
    <property type="project" value="InterPro"/>
</dbReference>
<keyword evidence="5" id="KW-0808">Transferase</keyword>
<evidence type="ECO:0000313" key="7">
    <source>
        <dbReference type="Proteomes" id="UP000570010"/>
    </source>
</evidence>
<dbReference type="PANTHER" id="PTHR45947:SF3">
    <property type="entry name" value="SULFOQUINOVOSYL TRANSFERASE SQD2"/>
    <property type="match status" value="1"/>
</dbReference>
<dbReference type="EMBL" id="JACEIO010000033">
    <property type="protein sequence ID" value="MBA4538055.1"/>
    <property type="molecule type" value="Genomic_DNA"/>
</dbReference>
<reference evidence="4 7" key="2">
    <citation type="submission" date="2020-07" db="EMBL/GenBank/DDBJ databases">
        <authorList>
            <person name="Feng H."/>
        </authorList>
    </citation>
    <scope>NUCLEOTIDE SEQUENCE [LARGE SCALE GENOMIC DNA]</scope>
    <source>
        <strain evidence="4">S-12</strain>
        <strain evidence="7">s-12</strain>
    </source>
</reference>
<evidence type="ECO:0000313" key="6">
    <source>
        <dbReference type="Proteomes" id="UP000472971"/>
    </source>
</evidence>
<dbReference type="EMBL" id="JAAIWN010000032">
    <property type="protein sequence ID" value="NEY82354.1"/>
    <property type="molecule type" value="Genomic_DNA"/>
</dbReference>
<organism evidence="5 6">
    <name type="scientific">Bacillus aquiflavi</name>
    <dbReference type="NCBI Taxonomy" id="2672567"/>
    <lineage>
        <taxon>Bacteria</taxon>
        <taxon>Bacillati</taxon>
        <taxon>Bacillota</taxon>
        <taxon>Bacilli</taxon>
        <taxon>Bacillales</taxon>
        <taxon>Bacillaceae</taxon>
        <taxon>Bacillus</taxon>
    </lineage>
</organism>
<dbReference type="InterPro" id="IPR050194">
    <property type="entry name" value="Glycosyltransferase_grp1"/>
</dbReference>
<dbReference type="Proteomes" id="UP000570010">
    <property type="component" value="Unassembled WGS sequence"/>
</dbReference>
<evidence type="ECO:0000256" key="1">
    <source>
        <dbReference type="ARBA" id="ARBA00009481"/>
    </source>
</evidence>
<comment type="similarity">
    <text evidence="1">Belongs to the glycosyltransferase group 1 family. Glycosyltransferase 4 subfamily.</text>
</comment>
<dbReference type="Pfam" id="PF00534">
    <property type="entry name" value="Glycos_transf_1"/>
    <property type="match status" value="1"/>
</dbReference>
<evidence type="ECO:0000259" key="2">
    <source>
        <dbReference type="Pfam" id="PF00534"/>
    </source>
</evidence>
<protein>
    <submittedName>
        <fullName evidence="4 5">Glycosyltransferase</fullName>
    </submittedName>
</protein>
<dbReference type="Proteomes" id="UP000472971">
    <property type="component" value="Unassembled WGS sequence"/>
</dbReference>
<sequence length="385" mass="44057">MKVLIIPSWYSTDDNPINGIFFKEQAVALSEHQLDIRVAFPELISMKKFSKFGLHKLGYRVETKPVFTGRNIQYLYFPFNIAYSYGYFFRKYLLKIMEKFEKEGWIPDIIHAHSALWGGWAAISLKGKYSVPLIITEHFSGFITGKLNKTQLSAAKIAFEHSDKIIAVGPTLQEKLSELVDSNKITLIPNIVDVENFTVEERKRESSHFTFLSIGFLKYNKRMDLLIKAFHQAFSNQKHMLLNIIGDGEQYSQLKQLIDDLNMNDQIKLLGRKSREDVKVYLNSCDAFVLASEFETFGVSFIEALACGKPIIATDSGGPSMIVNESNGFLVPKNNEQELANAMKKLTENYHSYHPSVIRNNCEQKFGKETITKQIISEYKMQLES</sequence>
<evidence type="ECO:0000313" key="5">
    <source>
        <dbReference type="EMBL" id="NEY82354.1"/>
    </source>
</evidence>
<proteinExistence type="inferred from homology"/>
<dbReference type="InterPro" id="IPR028098">
    <property type="entry name" value="Glyco_trans_4-like_N"/>
</dbReference>
<name>A0A6B3W4G3_9BACI</name>
<keyword evidence="6" id="KW-1185">Reference proteome</keyword>
<reference evidence="5 6" key="1">
    <citation type="submission" date="2020-02" db="EMBL/GenBank/DDBJ databases">
        <title>Bacillus aquiflavi sp. nov., isolated from yellow water of strong flavor Chinese baijiu in Yibin region of China.</title>
        <authorList>
            <person name="Xie J."/>
        </authorList>
    </citation>
    <scope>NUCLEOTIDE SEQUENCE [LARGE SCALE GENOMIC DNA]</scope>
    <source>
        <strain evidence="5 6">3H-10</strain>
    </source>
</reference>
<feature type="domain" description="Glycosyl transferase family 1" evidence="2">
    <location>
        <begin position="204"/>
        <end position="352"/>
    </location>
</feature>
<dbReference type="SUPFAM" id="SSF53756">
    <property type="entry name" value="UDP-Glycosyltransferase/glycogen phosphorylase"/>
    <property type="match status" value="1"/>
</dbReference>
<feature type="domain" description="Glycosyltransferase subfamily 4-like N-terminal" evidence="3">
    <location>
        <begin position="67"/>
        <end position="195"/>
    </location>
</feature>
<gene>
    <name evidence="5" type="ORF">G4D64_12770</name>
    <name evidence="4" type="ORF">H1Z61_13160</name>
</gene>
<evidence type="ECO:0000313" key="4">
    <source>
        <dbReference type="EMBL" id="MBA4538055.1"/>
    </source>
</evidence>